<evidence type="ECO:0008006" key="5">
    <source>
        <dbReference type="Google" id="ProtNLM"/>
    </source>
</evidence>
<evidence type="ECO:0000256" key="2">
    <source>
        <dbReference type="SAM" id="Phobius"/>
    </source>
</evidence>
<accession>A0A9P7XHN6</accession>
<dbReference type="Gene3D" id="2.120.10.80">
    <property type="entry name" value="Kelch-type beta propeller"/>
    <property type="match status" value="1"/>
</dbReference>
<evidence type="ECO:0000313" key="4">
    <source>
        <dbReference type="Proteomes" id="UP000707451"/>
    </source>
</evidence>
<organism evidence="3 4">
    <name type="scientific">Linnemannia hyalina</name>
    <dbReference type="NCBI Taxonomy" id="64524"/>
    <lineage>
        <taxon>Eukaryota</taxon>
        <taxon>Fungi</taxon>
        <taxon>Fungi incertae sedis</taxon>
        <taxon>Mucoromycota</taxon>
        <taxon>Mortierellomycotina</taxon>
        <taxon>Mortierellomycetes</taxon>
        <taxon>Mortierellales</taxon>
        <taxon>Mortierellaceae</taxon>
        <taxon>Linnemannia</taxon>
    </lineage>
</organism>
<reference evidence="3" key="1">
    <citation type="submission" date="2021-06" db="EMBL/GenBank/DDBJ databases">
        <title>Genome Sequence of Mortierella hyaline Strain SCG-10, a Cold-Adapted, Nitrate-Reducing Fungus Isolated from Soil in Minnesota, USA.</title>
        <authorList>
            <person name="Aldossari N."/>
        </authorList>
    </citation>
    <scope>NUCLEOTIDE SEQUENCE</scope>
    <source>
        <strain evidence="3">SCG-10</strain>
    </source>
</reference>
<sequence length="377" mass="41031">MPPMSSGHSMAVSIERTTLYMWDPFQAGFHWTYGIESNIWNLYGNQLYGTKQSGIKSGVDMSTGILYVPSGNKNGTEMIIVTPGSLSLSTLPMPTALMPVPVVHESFLWSTYRNSFLHYGGKSITGNTGNPYLNEYIPSSSRWGALPSFWHPLAYGGSKVIVFGGAALNGIAKSDIHTLDVRTLEWTTGKPADANQARQHMACAVSGDSFVAWGGESASVIKNTTPIVYDMKNDQWTTQFNRFINVASTTTGPTNVNSPPSSRPTSQPDSPTNIAAIAGGIGGAVVAVFAIAGFLLYRRRRRRRARTRDGRHQDKGEDEEGISLAHRQNPPSNNNDDIEAERFAASPPPPLNPRPAEDQHAVSHAMPRNPQGQQYTP</sequence>
<dbReference type="InterPro" id="IPR015915">
    <property type="entry name" value="Kelch-typ_b-propeller"/>
</dbReference>
<dbReference type="AlphaFoldDB" id="A0A9P7XHN6"/>
<dbReference type="OrthoDB" id="432528at2759"/>
<feature type="transmembrane region" description="Helical" evidence="2">
    <location>
        <begin position="274"/>
        <end position="297"/>
    </location>
</feature>
<keyword evidence="4" id="KW-1185">Reference proteome</keyword>
<proteinExistence type="predicted"/>
<keyword evidence="2" id="KW-0812">Transmembrane</keyword>
<keyword evidence="2" id="KW-0472">Membrane</keyword>
<evidence type="ECO:0000313" key="3">
    <source>
        <dbReference type="EMBL" id="KAG9061505.1"/>
    </source>
</evidence>
<dbReference type="EMBL" id="JAHRHY010000023">
    <property type="protein sequence ID" value="KAG9061505.1"/>
    <property type="molecule type" value="Genomic_DNA"/>
</dbReference>
<dbReference type="Proteomes" id="UP000707451">
    <property type="component" value="Unassembled WGS sequence"/>
</dbReference>
<evidence type="ECO:0000256" key="1">
    <source>
        <dbReference type="SAM" id="MobiDB-lite"/>
    </source>
</evidence>
<protein>
    <recommendedName>
        <fullName evidence="5">Kelch repeat protein</fullName>
    </recommendedName>
</protein>
<gene>
    <name evidence="3" type="ORF">KI688_007083</name>
</gene>
<keyword evidence="2" id="KW-1133">Transmembrane helix</keyword>
<dbReference type="SUPFAM" id="SSF117281">
    <property type="entry name" value="Kelch motif"/>
    <property type="match status" value="1"/>
</dbReference>
<feature type="region of interest" description="Disordered" evidence="1">
    <location>
        <begin position="249"/>
        <end position="273"/>
    </location>
</feature>
<feature type="region of interest" description="Disordered" evidence="1">
    <location>
        <begin position="302"/>
        <end position="377"/>
    </location>
</feature>
<comment type="caution">
    <text evidence="3">The sequence shown here is derived from an EMBL/GenBank/DDBJ whole genome shotgun (WGS) entry which is preliminary data.</text>
</comment>
<name>A0A9P7XHN6_9FUNG</name>